<comment type="caution">
    <text evidence="12">The sequence shown here is derived from an EMBL/GenBank/DDBJ whole genome shotgun (WGS) entry which is preliminary data.</text>
</comment>
<dbReference type="Pfam" id="PF00249">
    <property type="entry name" value="Myb_DNA-binding"/>
    <property type="match status" value="1"/>
</dbReference>
<dbReference type="OrthoDB" id="118550at2759"/>
<dbReference type="FunFam" id="1.10.10.60:FF:000154">
    <property type="entry name" value="Transcription factor SRM1"/>
    <property type="match status" value="1"/>
</dbReference>
<accession>A0A9D5H9B7</accession>
<dbReference type="Proteomes" id="UP001085076">
    <property type="component" value="Miscellaneous, Linkage group lg07"/>
</dbReference>
<dbReference type="Gene3D" id="1.10.10.60">
    <property type="entry name" value="Homeodomain-like"/>
    <property type="match status" value="2"/>
</dbReference>
<dbReference type="GO" id="GO:0003677">
    <property type="term" value="F:DNA binding"/>
    <property type="evidence" value="ECO:0007669"/>
    <property type="project" value="UniProtKB-KW"/>
</dbReference>
<evidence type="ECO:0000256" key="2">
    <source>
        <dbReference type="ARBA" id="ARBA00023015"/>
    </source>
</evidence>
<feature type="compositionally biased region" description="Gly residues" evidence="8">
    <location>
        <begin position="84"/>
        <end position="96"/>
    </location>
</feature>
<keyword evidence="5" id="KW-0539">Nucleus</keyword>
<dbReference type="InterPro" id="IPR009057">
    <property type="entry name" value="Homeodomain-like_sf"/>
</dbReference>
<feature type="domain" description="SANT" evidence="10">
    <location>
        <begin position="107"/>
        <end position="155"/>
    </location>
</feature>
<dbReference type="InterPro" id="IPR017884">
    <property type="entry name" value="SANT_dom"/>
</dbReference>
<feature type="region of interest" description="Disordered" evidence="8">
    <location>
        <begin position="77"/>
        <end position="105"/>
    </location>
</feature>
<dbReference type="GO" id="GO:0009739">
    <property type="term" value="P:response to gibberellin"/>
    <property type="evidence" value="ECO:0007669"/>
    <property type="project" value="UniProtKB-ARBA"/>
</dbReference>
<comment type="subcellular location">
    <subcellularLocation>
        <location evidence="1">Nucleus</location>
    </subcellularLocation>
</comment>
<dbReference type="InterPro" id="IPR001005">
    <property type="entry name" value="SANT/Myb"/>
</dbReference>
<evidence type="ECO:0000256" key="4">
    <source>
        <dbReference type="ARBA" id="ARBA00023163"/>
    </source>
</evidence>
<dbReference type="PROSITE" id="PS50090">
    <property type="entry name" value="MYB_LIKE"/>
    <property type="match status" value="1"/>
</dbReference>
<name>A0A9D5H9B7_9LILI</name>
<keyword evidence="3" id="KW-0238">DNA-binding</keyword>
<evidence type="ECO:0000313" key="12">
    <source>
        <dbReference type="EMBL" id="KAJ0967818.1"/>
    </source>
</evidence>
<evidence type="ECO:0000256" key="6">
    <source>
        <dbReference type="ARBA" id="ARBA00068153"/>
    </source>
</evidence>
<keyword evidence="13" id="KW-1185">Reference proteome</keyword>
<gene>
    <name evidence="12" type="ORF">J5N97_024735</name>
</gene>
<protein>
    <recommendedName>
        <fullName evidence="6">Transcription factor MYBS1</fullName>
    </recommendedName>
    <alternativeName>
        <fullName evidence="7">Myb-related protein S1</fullName>
    </alternativeName>
</protein>
<dbReference type="GO" id="GO:0009744">
    <property type="term" value="P:response to sucrose"/>
    <property type="evidence" value="ECO:0007669"/>
    <property type="project" value="UniProtKB-ARBA"/>
</dbReference>
<evidence type="ECO:0000256" key="7">
    <source>
        <dbReference type="ARBA" id="ARBA00076145"/>
    </source>
</evidence>
<dbReference type="AlphaFoldDB" id="A0A9D5H9B7"/>
<keyword evidence="2" id="KW-0805">Transcription regulation</keyword>
<evidence type="ECO:0000256" key="1">
    <source>
        <dbReference type="ARBA" id="ARBA00004123"/>
    </source>
</evidence>
<proteinExistence type="predicted"/>
<evidence type="ECO:0000313" key="13">
    <source>
        <dbReference type="Proteomes" id="UP001085076"/>
    </source>
</evidence>
<dbReference type="SMART" id="SM00717">
    <property type="entry name" value="SANT"/>
    <property type="match status" value="2"/>
</dbReference>
<evidence type="ECO:0000259" key="9">
    <source>
        <dbReference type="PROSITE" id="PS50090"/>
    </source>
</evidence>
<dbReference type="PANTHER" id="PTHR44042:SF67">
    <property type="entry name" value="MYB-LIKE PROTEIN I"/>
    <property type="match status" value="1"/>
</dbReference>
<feature type="domain" description="HTH myb-type" evidence="11">
    <location>
        <begin position="99"/>
        <end position="155"/>
    </location>
</feature>
<feature type="region of interest" description="Disordered" evidence="8">
    <location>
        <begin position="154"/>
        <end position="185"/>
    </location>
</feature>
<keyword evidence="4" id="KW-0804">Transcription</keyword>
<dbReference type="InterPro" id="IPR006447">
    <property type="entry name" value="Myb_dom_plants"/>
</dbReference>
<dbReference type="PANTHER" id="PTHR44042">
    <property type="entry name" value="DUPLICATED HOMEODOMAIN-LIKE SUPERFAMILY PROTEIN-RELATED"/>
    <property type="match status" value="1"/>
</dbReference>
<dbReference type="GO" id="GO:0005634">
    <property type="term" value="C:nucleus"/>
    <property type="evidence" value="ECO:0007669"/>
    <property type="project" value="UniProtKB-SubCell"/>
</dbReference>
<organism evidence="12 13">
    <name type="scientific">Dioscorea zingiberensis</name>
    <dbReference type="NCBI Taxonomy" id="325984"/>
    <lineage>
        <taxon>Eukaryota</taxon>
        <taxon>Viridiplantae</taxon>
        <taxon>Streptophyta</taxon>
        <taxon>Embryophyta</taxon>
        <taxon>Tracheophyta</taxon>
        <taxon>Spermatophyta</taxon>
        <taxon>Magnoliopsida</taxon>
        <taxon>Liliopsida</taxon>
        <taxon>Dioscoreales</taxon>
        <taxon>Dioscoreaceae</taxon>
        <taxon>Dioscorea</taxon>
    </lineage>
</organism>
<reference evidence="12" key="1">
    <citation type="submission" date="2021-03" db="EMBL/GenBank/DDBJ databases">
        <authorList>
            <person name="Li Z."/>
            <person name="Yang C."/>
        </authorList>
    </citation>
    <scope>NUCLEOTIDE SEQUENCE</scope>
    <source>
        <strain evidence="12">Dzin_1.0</strain>
        <tissue evidence="12">Leaf</tissue>
    </source>
</reference>
<dbReference type="EMBL" id="JAGGNH010000007">
    <property type="protein sequence ID" value="KAJ0967818.1"/>
    <property type="molecule type" value="Genomic_DNA"/>
</dbReference>
<dbReference type="FunFam" id="1.10.10.60:FF:000009">
    <property type="entry name" value="transcription factor MYB1R1"/>
    <property type="match status" value="1"/>
</dbReference>
<dbReference type="PROSITE" id="PS51293">
    <property type="entry name" value="SANT"/>
    <property type="match status" value="1"/>
</dbReference>
<evidence type="ECO:0000256" key="8">
    <source>
        <dbReference type="SAM" id="MobiDB-lite"/>
    </source>
</evidence>
<dbReference type="NCBIfam" id="TIGR01557">
    <property type="entry name" value="myb_SHAQKYF"/>
    <property type="match status" value="1"/>
</dbReference>
<dbReference type="SUPFAM" id="SSF46689">
    <property type="entry name" value="Homeodomain-like"/>
    <property type="match status" value="2"/>
</dbReference>
<evidence type="ECO:0000256" key="3">
    <source>
        <dbReference type="ARBA" id="ARBA00023125"/>
    </source>
</evidence>
<evidence type="ECO:0000259" key="11">
    <source>
        <dbReference type="PROSITE" id="PS51294"/>
    </source>
</evidence>
<dbReference type="CDD" id="cd00167">
    <property type="entry name" value="SANT"/>
    <property type="match status" value="2"/>
</dbReference>
<sequence>MVTQAGGSVGTEWGWEEEKAFEDAIAHYFVDGGDELWLESVAAAVPGKSLEDVVEHYRVLVEDINLIESGQVPLPDYVSEGSVESGGGKKGGGQGGHVQERRKGVAWSEEEHKQFLCGLERYGKGDWRSIARNYVLTRTPTQVASHAQKYFNRLNSSNKDRRRSSIHDITTVDTGDASGPQRPITGQMDQLGGDMLPHGMTAMDSSQLPVVPQGMNVYGVAPHGNLPFTRMQNIPYPMQAPGSGMLMKFPPSNQTHYPSSNQ</sequence>
<dbReference type="PROSITE" id="PS51294">
    <property type="entry name" value="HTH_MYB"/>
    <property type="match status" value="1"/>
</dbReference>
<evidence type="ECO:0000256" key="5">
    <source>
        <dbReference type="ARBA" id="ARBA00023242"/>
    </source>
</evidence>
<feature type="domain" description="Myb-like" evidence="9">
    <location>
        <begin position="99"/>
        <end position="151"/>
    </location>
</feature>
<evidence type="ECO:0000259" key="10">
    <source>
        <dbReference type="PROSITE" id="PS51293"/>
    </source>
</evidence>
<dbReference type="InterPro" id="IPR017930">
    <property type="entry name" value="Myb_dom"/>
</dbReference>
<reference evidence="12" key="2">
    <citation type="journal article" date="2022" name="Hortic Res">
        <title>The genome of Dioscorea zingiberensis sheds light on the biosynthesis, origin and evolution of the medicinally important diosgenin saponins.</title>
        <authorList>
            <person name="Li Y."/>
            <person name="Tan C."/>
            <person name="Li Z."/>
            <person name="Guo J."/>
            <person name="Li S."/>
            <person name="Chen X."/>
            <person name="Wang C."/>
            <person name="Dai X."/>
            <person name="Yang H."/>
            <person name="Song W."/>
            <person name="Hou L."/>
            <person name="Xu J."/>
            <person name="Tong Z."/>
            <person name="Xu A."/>
            <person name="Yuan X."/>
            <person name="Wang W."/>
            <person name="Yang Q."/>
            <person name="Chen L."/>
            <person name="Sun Z."/>
            <person name="Wang K."/>
            <person name="Pan B."/>
            <person name="Chen J."/>
            <person name="Bao Y."/>
            <person name="Liu F."/>
            <person name="Qi X."/>
            <person name="Gang D.R."/>
            <person name="Wen J."/>
            <person name="Li J."/>
        </authorList>
    </citation>
    <scope>NUCLEOTIDE SEQUENCE</scope>
    <source>
        <strain evidence="12">Dzin_1.0</strain>
    </source>
</reference>